<dbReference type="OrthoDB" id="433924at2759"/>
<gene>
    <name evidence="5" type="ORF">CALCODRAFT_489180</name>
</gene>
<dbReference type="SUPFAM" id="SSF54160">
    <property type="entry name" value="Chromo domain-like"/>
    <property type="match status" value="1"/>
</dbReference>
<sequence>MESNERAEPQPLLLRPRREGLLQLAVGRRMGKNRHIPPQQQPHWHFYSFTRPPRKRKRDTDDEVEELQPMMKYLKQSNWEGLVEKVSDVRRGSGKGNKTLVVRLELTNGISATSSNVECNERCPQKMLAFYESKIRFAEVDE</sequence>
<feature type="region of interest" description="Disordered" evidence="3">
    <location>
        <begin position="28"/>
        <end position="61"/>
    </location>
</feature>
<evidence type="ECO:0000256" key="2">
    <source>
        <dbReference type="ARBA" id="ARBA00023242"/>
    </source>
</evidence>
<dbReference type="GO" id="GO:0005634">
    <property type="term" value="C:nucleus"/>
    <property type="evidence" value="ECO:0007669"/>
    <property type="project" value="UniProtKB-SubCell"/>
</dbReference>
<evidence type="ECO:0000256" key="1">
    <source>
        <dbReference type="ARBA" id="ARBA00004123"/>
    </source>
</evidence>
<evidence type="ECO:0000256" key="3">
    <source>
        <dbReference type="SAM" id="MobiDB-lite"/>
    </source>
</evidence>
<name>A0A166JFN0_9BASI</name>
<evidence type="ECO:0000313" key="5">
    <source>
        <dbReference type="EMBL" id="KZT44677.1"/>
    </source>
</evidence>
<dbReference type="EMBL" id="KV424419">
    <property type="protein sequence ID" value="KZT44677.1"/>
    <property type="molecule type" value="Genomic_DNA"/>
</dbReference>
<reference evidence="5 6" key="1">
    <citation type="journal article" date="2016" name="Mol. Biol. Evol.">
        <title>Comparative Genomics of Early-Diverging Mushroom-Forming Fungi Provides Insights into the Origins of Lignocellulose Decay Capabilities.</title>
        <authorList>
            <person name="Nagy L.G."/>
            <person name="Riley R."/>
            <person name="Tritt A."/>
            <person name="Adam C."/>
            <person name="Daum C."/>
            <person name="Floudas D."/>
            <person name="Sun H."/>
            <person name="Yadav J.S."/>
            <person name="Pangilinan J."/>
            <person name="Larsson K.H."/>
            <person name="Matsuura K."/>
            <person name="Barry K."/>
            <person name="Labutti K."/>
            <person name="Kuo R."/>
            <person name="Ohm R.A."/>
            <person name="Bhattacharya S.S."/>
            <person name="Shirouzu T."/>
            <person name="Yoshinaga Y."/>
            <person name="Martin F.M."/>
            <person name="Grigoriev I.V."/>
            <person name="Hibbett D.S."/>
        </authorList>
    </citation>
    <scope>NUCLEOTIDE SEQUENCE [LARGE SCALE GENOMIC DNA]</scope>
    <source>
        <strain evidence="5 6">HHB12733</strain>
    </source>
</reference>
<dbReference type="STRING" id="1353952.A0A166JFN0"/>
<evidence type="ECO:0000313" key="6">
    <source>
        <dbReference type="Proteomes" id="UP000076842"/>
    </source>
</evidence>
<accession>A0A166JFN0</accession>
<proteinExistence type="predicted"/>
<dbReference type="InterPro" id="IPR016197">
    <property type="entry name" value="Chromo-like_dom_sf"/>
</dbReference>
<dbReference type="InterPro" id="IPR008251">
    <property type="entry name" value="Chromo_shadow_dom"/>
</dbReference>
<dbReference type="InParanoid" id="A0A166JFN0"/>
<comment type="subcellular location">
    <subcellularLocation>
        <location evidence="1">Nucleus</location>
    </subcellularLocation>
</comment>
<organism evidence="5 6">
    <name type="scientific">Calocera cornea HHB12733</name>
    <dbReference type="NCBI Taxonomy" id="1353952"/>
    <lineage>
        <taxon>Eukaryota</taxon>
        <taxon>Fungi</taxon>
        <taxon>Dikarya</taxon>
        <taxon>Basidiomycota</taxon>
        <taxon>Agaricomycotina</taxon>
        <taxon>Dacrymycetes</taxon>
        <taxon>Dacrymycetales</taxon>
        <taxon>Dacrymycetaceae</taxon>
        <taxon>Calocera</taxon>
    </lineage>
</organism>
<dbReference type="Proteomes" id="UP000076842">
    <property type="component" value="Unassembled WGS sequence"/>
</dbReference>
<protein>
    <recommendedName>
        <fullName evidence="4">Chromo shadow domain-containing protein</fullName>
    </recommendedName>
</protein>
<evidence type="ECO:0000259" key="4">
    <source>
        <dbReference type="Pfam" id="PF01393"/>
    </source>
</evidence>
<keyword evidence="2" id="KW-0539">Nucleus</keyword>
<keyword evidence="6" id="KW-1185">Reference proteome</keyword>
<dbReference type="Gene3D" id="2.40.50.40">
    <property type="match status" value="1"/>
</dbReference>
<feature type="domain" description="Chromo shadow" evidence="4">
    <location>
        <begin position="92"/>
        <end position="137"/>
    </location>
</feature>
<dbReference type="Pfam" id="PF01393">
    <property type="entry name" value="Chromo_shadow"/>
    <property type="match status" value="1"/>
</dbReference>
<dbReference type="AlphaFoldDB" id="A0A166JFN0"/>